<dbReference type="InterPro" id="IPR013857">
    <property type="entry name" value="NADH-UbQ_OxRdtase-assoc_prot30"/>
</dbReference>
<dbReference type="EMBL" id="JAMPKX010000006">
    <property type="protein sequence ID" value="MEP0948116.1"/>
    <property type="molecule type" value="Genomic_DNA"/>
</dbReference>
<evidence type="ECO:0000256" key="1">
    <source>
        <dbReference type="ARBA" id="ARBA00007884"/>
    </source>
</evidence>
<gene>
    <name evidence="3" type="ORF">NC992_14625</name>
</gene>
<dbReference type="RefSeq" id="WP_190705512.1">
    <property type="nucleotide sequence ID" value="NZ_JAMPKX010000006.1"/>
</dbReference>
<dbReference type="InterPro" id="IPR008979">
    <property type="entry name" value="Galactose-bd-like_sf"/>
</dbReference>
<evidence type="ECO:0000313" key="3">
    <source>
        <dbReference type="EMBL" id="MEP0948116.1"/>
    </source>
</evidence>
<evidence type="ECO:0000259" key="2">
    <source>
        <dbReference type="Pfam" id="PF08547"/>
    </source>
</evidence>
<name>A0ABV0K5Q8_9CYAN</name>
<sequence>MTQALDTNNLVPVAGKQMLWLPGAAVKVAEALTKSVASLDYGVTTESEPSLVNTPLVIWPGPEAGLELGPLLEDLKQRAVYQEATLINFRQPDPAIAALWGSLDDGVMGGVSASQVRWREGLRFVGEVSTANSGGFASIRTRNLEPPLNLGQWQGTVLSAQGDGQRYKWILRDTSGWDSLAYCRSFDIEADRLSTVRTPFLEMVATRRARTVPEASPLNPAQLYSMQLMLSKFEYDGELNPAFQPGAFELTVQSLGVYRQGPKPLVILPRENTAECAQLLTAARLTGVIRQGESFATIGAADKLPPEVEPAVIKAVFEVFS</sequence>
<dbReference type="PANTHER" id="PTHR13194:SF19">
    <property type="entry name" value="NAD(P)-BINDING ROSSMANN-FOLD SUPERFAMILY PROTEIN"/>
    <property type="match status" value="1"/>
</dbReference>
<comment type="caution">
    <text evidence="3">The sequence shown here is derived from an EMBL/GenBank/DDBJ whole genome shotgun (WGS) entry which is preliminary data.</text>
</comment>
<dbReference type="Proteomes" id="UP001482513">
    <property type="component" value="Unassembled WGS sequence"/>
</dbReference>
<evidence type="ECO:0000313" key="4">
    <source>
        <dbReference type="Proteomes" id="UP001482513"/>
    </source>
</evidence>
<keyword evidence="4" id="KW-1185">Reference proteome</keyword>
<reference evidence="3 4" key="1">
    <citation type="submission" date="2022-04" db="EMBL/GenBank/DDBJ databases">
        <title>Positive selection, recombination, and allopatry shape intraspecific diversity of widespread and dominant cyanobacteria.</title>
        <authorList>
            <person name="Wei J."/>
            <person name="Shu W."/>
            <person name="Hu C."/>
        </authorList>
    </citation>
    <scope>NUCLEOTIDE SEQUENCE [LARGE SCALE GENOMIC DNA]</scope>
    <source>
        <strain evidence="3 4">DQ-A4</strain>
    </source>
</reference>
<proteinExistence type="inferred from homology"/>
<dbReference type="Pfam" id="PF08547">
    <property type="entry name" value="CIA30"/>
    <property type="match status" value="1"/>
</dbReference>
<feature type="domain" description="NADH:ubiquinone oxidoreductase intermediate-associated protein 30" evidence="2">
    <location>
        <begin position="88"/>
        <end position="252"/>
    </location>
</feature>
<comment type="similarity">
    <text evidence="1">Belongs to the CIA30 family.</text>
</comment>
<dbReference type="InterPro" id="IPR039131">
    <property type="entry name" value="NDUFAF1"/>
</dbReference>
<organism evidence="3 4">
    <name type="scientific">Leptolyngbya subtilissima DQ-A4</name>
    <dbReference type="NCBI Taxonomy" id="2933933"/>
    <lineage>
        <taxon>Bacteria</taxon>
        <taxon>Bacillati</taxon>
        <taxon>Cyanobacteriota</taxon>
        <taxon>Cyanophyceae</taxon>
        <taxon>Leptolyngbyales</taxon>
        <taxon>Leptolyngbyaceae</taxon>
        <taxon>Leptolyngbya group</taxon>
        <taxon>Leptolyngbya</taxon>
    </lineage>
</organism>
<dbReference type="SUPFAM" id="SSF49785">
    <property type="entry name" value="Galactose-binding domain-like"/>
    <property type="match status" value="1"/>
</dbReference>
<protein>
    <submittedName>
        <fullName evidence="3">CIA30 family protein</fullName>
    </submittedName>
</protein>
<accession>A0ABV0K5Q8</accession>
<dbReference type="PANTHER" id="PTHR13194">
    <property type="entry name" value="COMPLEX I INTERMEDIATE-ASSOCIATED PROTEIN 30"/>
    <property type="match status" value="1"/>
</dbReference>